<dbReference type="GeneID" id="68350235"/>
<dbReference type="RefSeq" id="XP_044725977.1">
    <property type="nucleotide sequence ID" value="XM_044859577.1"/>
</dbReference>
<dbReference type="EMBL" id="JAIZPD010000001">
    <property type="protein sequence ID" value="KAH0968464.1"/>
    <property type="molecule type" value="Genomic_DNA"/>
</dbReference>
<protein>
    <submittedName>
        <fullName evidence="1">Uncharacterized protein</fullName>
    </submittedName>
</protein>
<organism evidence="1 2">
    <name type="scientific">Hirsutella rhossiliensis</name>
    <dbReference type="NCBI Taxonomy" id="111463"/>
    <lineage>
        <taxon>Eukaryota</taxon>
        <taxon>Fungi</taxon>
        <taxon>Dikarya</taxon>
        <taxon>Ascomycota</taxon>
        <taxon>Pezizomycotina</taxon>
        <taxon>Sordariomycetes</taxon>
        <taxon>Hypocreomycetidae</taxon>
        <taxon>Hypocreales</taxon>
        <taxon>Ophiocordycipitaceae</taxon>
        <taxon>Hirsutella</taxon>
    </lineage>
</organism>
<proteinExistence type="predicted"/>
<gene>
    <name evidence="1" type="ORF">HRG_01106</name>
</gene>
<dbReference type="AlphaFoldDB" id="A0A9P8SNJ4"/>
<comment type="caution">
    <text evidence="1">The sequence shown here is derived from an EMBL/GenBank/DDBJ whole genome shotgun (WGS) entry which is preliminary data.</text>
</comment>
<evidence type="ECO:0000313" key="2">
    <source>
        <dbReference type="Proteomes" id="UP000824596"/>
    </source>
</evidence>
<keyword evidence="2" id="KW-1185">Reference proteome</keyword>
<dbReference type="Proteomes" id="UP000824596">
    <property type="component" value="Unassembled WGS sequence"/>
</dbReference>
<dbReference type="OrthoDB" id="5412252at2759"/>
<name>A0A9P8SNJ4_9HYPO</name>
<reference evidence="1" key="1">
    <citation type="submission" date="2021-09" db="EMBL/GenBank/DDBJ databases">
        <title>A high-quality genome of the endoparasitic fungus Hirsutella rhossiliensis with a comparison of Hirsutella genomes reveals transposable elements contributing to genome size variation.</title>
        <authorList>
            <person name="Lin R."/>
            <person name="Jiao Y."/>
            <person name="Sun X."/>
            <person name="Ling J."/>
            <person name="Xie B."/>
            <person name="Cheng X."/>
        </authorList>
    </citation>
    <scope>NUCLEOTIDE SEQUENCE</scope>
    <source>
        <strain evidence="1">HR02</strain>
    </source>
</reference>
<evidence type="ECO:0000313" key="1">
    <source>
        <dbReference type="EMBL" id="KAH0968464.1"/>
    </source>
</evidence>
<sequence length="535" mass="58267">MIDIATRHLTQLDAFSGYATVVAGLVQGSSFEHESDDLVIHRCLLASHALAEVYIRALQGGLPAADYANVGTSARYPKGNVKQAVVRTAGGPILGHHQIMTLNCATCFDIGMPPRLAFLSYKENMCWFNDWATAHREDGDVLAAVNACMTLERCADDSETHAGQELSWRARNEVGDQLSRWLAQLDVDGKESSNSSLAHTGVLCALNDGLRRVLVASVCYGSYHFWPTPRQMTADDYASYLCASIGGMARGWAIDHDSEAAIGEHNLFNWLCRGCSVAVTREVLFPASAAAPREDANMRIAWGAQTYFYFGQRHHGFARRVDNLAQGHGTCSHGHMPTRAIRPSCSPVAAGDGVGVIVTKLLALCGVEPARGCSDVDDFGEAEWDCDSQMCPMCQFDGSRAQLFMVSVGAARLAIKLPSEYRMSLVNLMDTFGFRLFPAIQARLLVLCPCLPKWAASVMSHGYAEAGTRCGQSDCSAPVHEQGFFTRPLADEEVRYGNTSLRELLLRQARVEATDYANKTGQAAWLNVVSQPLKA</sequence>
<accession>A0A9P8SNJ4</accession>